<keyword evidence="1" id="KW-0999">Mitochondrion inner membrane</keyword>
<gene>
    <name evidence="3" type="ORF">FGO68_gene10001</name>
</gene>
<keyword evidence="4" id="KW-1185">Reference proteome</keyword>
<dbReference type="GO" id="GO:0015031">
    <property type="term" value="P:protein transport"/>
    <property type="evidence" value="ECO:0007669"/>
    <property type="project" value="UniProtKB-KW"/>
</dbReference>
<dbReference type="SUPFAM" id="SSF144122">
    <property type="entry name" value="Tim10-like"/>
    <property type="match status" value="1"/>
</dbReference>
<comment type="similarity">
    <text evidence="1">Belongs to the small Tim family.</text>
</comment>
<dbReference type="InterPro" id="IPR004217">
    <property type="entry name" value="Tim10-like"/>
</dbReference>
<dbReference type="Pfam" id="PF02953">
    <property type="entry name" value="zf-Tim10_DDP"/>
    <property type="match status" value="1"/>
</dbReference>
<organism evidence="3 4">
    <name type="scientific">Halteria grandinella</name>
    <dbReference type="NCBI Taxonomy" id="5974"/>
    <lineage>
        <taxon>Eukaryota</taxon>
        <taxon>Sar</taxon>
        <taxon>Alveolata</taxon>
        <taxon>Ciliophora</taxon>
        <taxon>Intramacronucleata</taxon>
        <taxon>Spirotrichea</taxon>
        <taxon>Stichotrichia</taxon>
        <taxon>Sporadotrichida</taxon>
        <taxon>Halteriidae</taxon>
        <taxon>Halteria</taxon>
    </lineage>
</organism>
<dbReference type="Gene3D" id="1.10.287.810">
    <property type="entry name" value="Mitochondrial import inner membrane translocase subunit tim13 like domains"/>
    <property type="match status" value="1"/>
</dbReference>
<comment type="function">
    <text evidence="1">Mitochondrial intermembrane chaperone that participates in the import and insertion of some multi-pass transmembrane proteins into the mitochondrial inner membrane. Also required for the transfer of beta-barrel precursors from the TOM complex to the sorting and assembly machinery (SAM complex) of the outer membrane. Acts as a chaperone-like protein that protects the hydrophobic precursors from aggregation and guide them through the mitochondrial intermembrane space.</text>
</comment>
<dbReference type="OrthoDB" id="10462496at2759"/>
<dbReference type="Proteomes" id="UP000785679">
    <property type="component" value="Unassembled WGS sequence"/>
</dbReference>
<keyword evidence="1" id="KW-0813">Transport</keyword>
<feature type="domain" description="Tim10-like" evidence="2">
    <location>
        <begin position="16"/>
        <end position="80"/>
    </location>
</feature>
<evidence type="ECO:0000313" key="3">
    <source>
        <dbReference type="EMBL" id="TNV74494.1"/>
    </source>
</evidence>
<comment type="domain">
    <text evidence="1">The twin CX3C motif contains 4 conserved Cys residues that form 2 disulfide bonds in the mitochondrial intermembrane space.</text>
</comment>
<proteinExistence type="inferred from homology"/>
<comment type="subunit">
    <text evidence="1">Heterohexamer.</text>
</comment>
<keyword evidence="1" id="KW-0653">Protein transport</keyword>
<keyword evidence="1" id="KW-0811">Translocation</keyword>
<evidence type="ECO:0000259" key="2">
    <source>
        <dbReference type="Pfam" id="PF02953"/>
    </source>
</evidence>
<dbReference type="AlphaFoldDB" id="A0A8J8SXI8"/>
<evidence type="ECO:0000313" key="4">
    <source>
        <dbReference type="Proteomes" id="UP000785679"/>
    </source>
</evidence>
<evidence type="ECO:0000256" key="1">
    <source>
        <dbReference type="RuleBase" id="RU367043"/>
    </source>
</evidence>
<keyword evidence="1" id="KW-0496">Mitochondrion</keyword>
<accession>A0A8J8SXI8</accession>
<sequence>MSVDQTLREETKDLSKAMNHVYNRLVFTCQTRCLQGISVNTSTATPTQKTSALQKLSAEESTCLRRCADQMMYLDNFVYETDSAMQLASTQGKPKKAVFYTTRRIEDLTSNSGVESAKE</sequence>
<name>A0A8J8SXI8_HALGN</name>
<comment type="subcellular location">
    <subcellularLocation>
        <location evidence="1">Mitochondrion inner membrane</location>
        <topology evidence="1">Peripheral membrane protein</topology>
        <orientation evidence="1">Intermembrane side</orientation>
    </subcellularLocation>
</comment>
<protein>
    <recommendedName>
        <fullName evidence="1">Mitochondrial import inner membrane translocase subunit</fullName>
    </recommendedName>
</protein>
<dbReference type="GO" id="GO:0005743">
    <property type="term" value="C:mitochondrial inner membrane"/>
    <property type="evidence" value="ECO:0007669"/>
    <property type="project" value="UniProtKB-SubCell"/>
</dbReference>
<keyword evidence="1" id="KW-0472">Membrane</keyword>
<keyword evidence="1" id="KW-1015">Disulfide bond</keyword>
<dbReference type="InterPro" id="IPR035427">
    <property type="entry name" value="Tim10-like_dom_sf"/>
</dbReference>
<comment type="caution">
    <text evidence="3">The sequence shown here is derived from an EMBL/GenBank/DDBJ whole genome shotgun (WGS) entry which is preliminary data.</text>
</comment>
<keyword evidence="1" id="KW-0143">Chaperone</keyword>
<reference evidence="3" key="1">
    <citation type="submission" date="2019-06" db="EMBL/GenBank/DDBJ databases">
        <authorList>
            <person name="Zheng W."/>
        </authorList>
    </citation>
    <scope>NUCLEOTIDE SEQUENCE</scope>
    <source>
        <strain evidence="3">QDHG01</strain>
    </source>
</reference>
<dbReference type="EMBL" id="RRYP01016933">
    <property type="protein sequence ID" value="TNV74494.1"/>
    <property type="molecule type" value="Genomic_DNA"/>
</dbReference>